<comment type="subcellular location">
    <subcellularLocation>
        <location evidence="1">Cell outer membrane</location>
    </subcellularLocation>
</comment>
<keyword evidence="2 3" id="KW-0472">Membrane</keyword>
<dbReference type="InterPro" id="IPR050330">
    <property type="entry name" value="Bact_OuterMem_StrucFunc"/>
</dbReference>
<keyword evidence="4" id="KW-0732">Signal</keyword>
<proteinExistence type="predicted"/>
<dbReference type="Gene3D" id="3.30.1330.60">
    <property type="entry name" value="OmpA-like domain"/>
    <property type="match status" value="1"/>
</dbReference>
<evidence type="ECO:0000313" key="7">
    <source>
        <dbReference type="Proteomes" id="UP000613266"/>
    </source>
</evidence>
<dbReference type="PROSITE" id="PS51257">
    <property type="entry name" value="PROKAR_LIPOPROTEIN"/>
    <property type="match status" value="1"/>
</dbReference>
<dbReference type="SUPFAM" id="SSF103088">
    <property type="entry name" value="OmpA-like"/>
    <property type="match status" value="1"/>
</dbReference>
<name>A0A931IZJ9_9BURK</name>
<evidence type="ECO:0000256" key="4">
    <source>
        <dbReference type="SAM" id="SignalP"/>
    </source>
</evidence>
<feature type="chain" id="PRO_5036736879" evidence="4">
    <location>
        <begin position="33"/>
        <end position="176"/>
    </location>
</feature>
<organism evidence="6 7">
    <name type="scientific">Inhella proteolytica</name>
    <dbReference type="NCBI Taxonomy" id="2795029"/>
    <lineage>
        <taxon>Bacteria</taxon>
        <taxon>Pseudomonadati</taxon>
        <taxon>Pseudomonadota</taxon>
        <taxon>Betaproteobacteria</taxon>
        <taxon>Burkholderiales</taxon>
        <taxon>Sphaerotilaceae</taxon>
        <taxon>Inhella</taxon>
    </lineage>
</organism>
<dbReference type="CDD" id="cd07185">
    <property type="entry name" value="OmpA_C-like"/>
    <property type="match status" value="1"/>
</dbReference>
<dbReference type="EMBL" id="JAEDAK010000001">
    <property type="protein sequence ID" value="MBH9575380.1"/>
    <property type="molecule type" value="Genomic_DNA"/>
</dbReference>
<dbReference type="PROSITE" id="PS01068">
    <property type="entry name" value="OMPA_1"/>
    <property type="match status" value="1"/>
</dbReference>
<sequence length="176" mass="19124">MKPRPELRLRTLRPLGAALLLALGACSTPLPTEPTGAGLPLAPVEVYEPLRQLGFQRTEEGWLLDLGAQSQFEFGSDSLGSEAMIKLHRIGRALVRLEFAHCRIEGHADEIGSEAFNQQLSERRAHAVARVLLAAGLPPERLQVQGFGKRRPIASNQTDAGRAQNRRVVLIVPAAG</sequence>
<dbReference type="InterPro" id="IPR006665">
    <property type="entry name" value="OmpA-like"/>
</dbReference>
<dbReference type="InterPro" id="IPR006690">
    <property type="entry name" value="OMPA-like_CS"/>
</dbReference>
<feature type="domain" description="OmpA-like" evidence="5">
    <location>
        <begin position="59"/>
        <end position="176"/>
    </location>
</feature>
<dbReference type="Pfam" id="PF00691">
    <property type="entry name" value="OmpA"/>
    <property type="match status" value="1"/>
</dbReference>
<dbReference type="RefSeq" id="WP_198109003.1">
    <property type="nucleotide sequence ID" value="NZ_JAEDAK010000001.1"/>
</dbReference>
<dbReference type="InterPro" id="IPR036737">
    <property type="entry name" value="OmpA-like_sf"/>
</dbReference>
<dbReference type="InterPro" id="IPR006664">
    <property type="entry name" value="OMP_bac"/>
</dbReference>
<protein>
    <submittedName>
        <fullName evidence="6">OmpA family protein</fullName>
    </submittedName>
</protein>
<evidence type="ECO:0000313" key="6">
    <source>
        <dbReference type="EMBL" id="MBH9575380.1"/>
    </source>
</evidence>
<keyword evidence="7" id="KW-1185">Reference proteome</keyword>
<dbReference type="PRINTS" id="PR01021">
    <property type="entry name" value="OMPADOMAIN"/>
</dbReference>
<reference evidence="6" key="1">
    <citation type="submission" date="2020-12" db="EMBL/GenBank/DDBJ databases">
        <title>The genome sequence of Inhella sp. 1Y17.</title>
        <authorList>
            <person name="Liu Y."/>
        </authorList>
    </citation>
    <scope>NUCLEOTIDE SEQUENCE</scope>
    <source>
        <strain evidence="6">1Y17</strain>
    </source>
</reference>
<evidence type="ECO:0000259" key="5">
    <source>
        <dbReference type="PROSITE" id="PS51123"/>
    </source>
</evidence>
<evidence type="ECO:0000256" key="1">
    <source>
        <dbReference type="ARBA" id="ARBA00004442"/>
    </source>
</evidence>
<gene>
    <name evidence="6" type="ORF">I7X39_00540</name>
</gene>
<dbReference type="PROSITE" id="PS51123">
    <property type="entry name" value="OMPA_2"/>
    <property type="match status" value="1"/>
</dbReference>
<dbReference type="PANTHER" id="PTHR30329:SF17">
    <property type="entry name" value="LIPOPROTEIN YFIB-RELATED"/>
    <property type="match status" value="1"/>
</dbReference>
<dbReference type="GO" id="GO:0009279">
    <property type="term" value="C:cell outer membrane"/>
    <property type="evidence" value="ECO:0007669"/>
    <property type="project" value="UniProtKB-SubCell"/>
</dbReference>
<accession>A0A931IZJ9</accession>
<dbReference type="Proteomes" id="UP000613266">
    <property type="component" value="Unassembled WGS sequence"/>
</dbReference>
<dbReference type="PANTHER" id="PTHR30329">
    <property type="entry name" value="STATOR ELEMENT OF FLAGELLAR MOTOR COMPLEX"/>
    <property type="match status" value="1"/>
</dbReference>
<evidence type="ECO:0000256" key="3">
    <source>
        <dbReference type="PROSITE-ProRule" id="PRU00473"/>
    </source>
</evidence>
<dbReference type="AlphaFoldDB" id="A0A931IZJ9"/>
<comment type="caution">
    <text evidence="6">The sequence shown here is derived from an EMBL/GenBank/DDBJ whole genome shotgun (WGS) entry which is preliminary data.</text>
</comment>
<evidence type="ECO:0000256" key="2">
    <source>
        <dbReference type="ARBA" id="ARBA00023136"/>
    </source>
</evidence>
<feature type="signal peptide" evidence="4">
    <location>
        <begin position="1"/>
        <end position="32"/>
    </location>
</feature>